<accession>A0AAV2QP00</accession>
<organism evidence="1 2">
    <name type="scientific">Meganyctiphanes norvegica</name>
    <name type="common">Northern krill</name>
    <name type="synonym">Thysanopoda norvegica</name>
    <dbReference type="NCBI Taxonomy" id="48144"/>
    <lineage>
        <taxon>Eukaryota</taxon>
        <taxon>Metazoa</taxon>
        <taxon>Ecdysozoa</taxon>
        <taxon>Arthropoda</taxon>
        <taxon>Crustacea</taxon>
        <taxon>Multicrustacea</taxon>
        <taxon>Malacostraca</taxon>
        <taxon>Eumalacostraca</taxon>
        <taxon>Eucarida</taxon>
        <taxon>Euphausiacea</taxon>
        <taxon>Euphausiidae</taxon>
        <taxon>Meganyctiphanes</taxon>
    </lineage>
</organism>
<reference evidence="1 2" key="1">
    <citation type="submission" date="2024-05" db="EMBL/GenBank/DDBJ databases">
        <authorList>
            <person name="Wallberg A."/>
        </authorList>
    </citation>
    <scope>NUCLEOTIDE SEQUENCE [LARGE SCALE GENOMIC DNA]</scope>
</reference>
<dbReference type="Proteomes" id="UP001497623">
    <property type="component" value="Unassembled WGS sequence"/>
</dbReference>
<proteinExistence type="predicted"/>
<evidence type="ECO:0000313" key="2">
    <source>
        <dbReference type="Proteomes" id="UP001497623"/>
    </source>
</evidence>
<sequence length="120" mass="13964">MKIHFEKDKTLPGTRIYHHFVPQSKCTISYKITSDEGILSGSFNLYDKKSLELDLNIIKISKFVTSQYDAIWWIGMIQNIDEAGDCYDVIFYRYELGISQDNQRCFLDIVYSSTSLDTQV</sequence>
<protein>
    <submittedName>
        <fullName evidence="1">Uncharacterized protein</fullName>
    </submittedName>
</protein>
<keyword evidence="2" id="KW-1185">Reference proteome</keyword>
<dbReference type="EMBL" id="CAXKWB010008162">
    <property type="protein sequence ID" value="CAL4089904.1"/>
    <property type="molecule type" value="Genomic_DNA"/>
</dbReference>
<gene>
    <name evidence="1" type="ORF">MNOR_LOCUS13920</name>
</gene>
<comment type="caution">
    <text evidence="1">The sequence shown here is derived from an EMBL/GenBank/DDBJ whole genome shotgun (WGS) entry which is preliminary data.</text>
</comment>
<evidence type="ECO:0000313" key="1">
    <source>
        <dbReference type="EMBL" id="CAL4089904.1"/>
    </source>
</evidence>
<dbReference type="AlphaFoldDB" id="A0AAV2QP00"/>
<name>A0AAV2QP00_MEGNR</name>